<feature type="domain" description="Tetrapyrrole methylase" evidence="6">
    <location>
        <begin position="3"/>
        <end position="191"/>
    </location>
</feature>
<dbReference type="InterPro" id="IPR029063">
    <property type="entry name" value="SAM-dependent_MTases_sf"/>
</dbReference>
<dbReference type="InterPro" id="IPR014776">
    <property type="entry name" value="4pyrrole_Mease_sub2"/>
</dbReference>
<evidence type="ECO:0000256" key="1">
    <source>
        <dbReference type="ARBA" id="ARBA00004953"/>
    </source>
</evidence>
<dbReference type="CDD" id="cd11644">
    <property type="entry name" value="Precorrin-6Y-MT"/>
    <property type="match status" value="1"/>
</dbReference>
<protein>
    <submittedName>
        <fullName evidence="7">Precorrin-6y C5,15-methyltransferase (Decarboxylating) subunit CbiE</fullName>
    </submittedName>
</protein>
<evidence type="ECO:0000313" key="7">
    <source>
        <dbReference type="EMBL" id="HIQ66929.1"/>
    </source>
</evidence>
<evidence type="ECO:0000256" key="2">
    <source>
        <dbReference type="ARBA" id="ARBA00022573"/>
    </source>
</evidence>
<dbReference type="CDD" id="cd02440">
    <property type="entry name" value="AdoMet_MTases"/>
    <property type="match status" value="1"/>
</dbReference>
<dbReference type="GO" id="GO:0009236">
    <property type="term" value="P:cobalamin biosynthetic process"/>
    <property type="evidence" value="ECO:0007669"/>
    <property type="project" value="UniProtKB-KW"/>
</dbReference>
<dbReference type="InterPro" id="IPR014008">
    <property type="entry name" value="Cbl_synth_MTase_CbiT"/>
</dbReference>
<dbReference type="Proteomes" id="UP000886796">
    <property type="component" value="Unassembled WGS sequence"/>
</dbReference>
<dbReference type="Gene3D" id="3.40.50.150">
    <property type="entry name" value="Vaccinia Virus protein VP39"/>
    <property type="match status" value="1"/>
</dbReference>
<evidence type="ECO:0000256" key="3">
    <source>
        <dbReference type="ARBA" id="ARBA00022603"/>
    </source>
</evidence>
<organism evidence="7 8">
    <name type="scientific">Candidatus Faecousia excrementigallinarum</name>
    <dbReference type="NCBI Taxonomy" id="2840806"/>
    <lineage>
        <taxon>Bacteria</taxon>
        <taxon>Bacillati</taxon>
        <taxon>Bacillota</taxon>
        <taxon>Clostridia</taxon>
        <taxon>Eubacteriales</taxon>
        <taxon>Oscillospiraceae</taxon>
        <taxon>Faecousia</taxon>
    </lineage>
</organism>
<dbReference type="InterPro" id="IPR000878">
    <property type="entry name" value="4pyrrol_Mease"/>
</dbReference>
<evidence type="ECO:0000256" key="5">
    <source>
        <dbReference type="ARBA" id="ARBA00022691"/>
    </source>
</evidence>
<dbReference type="GO" id="GO:0032259">
    <property type="term" value="P:methylation"/>
    <property type="evidence" value="ECO:0007669"/>
    <property type="project" value="UniProtKB-KW"/>
</dbReference>
<gene>
    <name evidence="7" type="primary">cbiE</name>
    <name evidence="7" type="ORF">IAB74_00260</name>
</gene>
<dbReference type="InterPro" id="IPR006365">
    <property type="entry name" value="Cbl_synth_CobL"/>
</dbReference>
<dbReference type="PANTHER" id="PTHR43182">
    <property type="entry name" value="COBALT-PRECORRIN-6B C(15)-METHYLTRANSFERASE (DECARBOXYLATING)"/>
    <property type="match status" value="1"/>
</dbReference>
<keyword evidence="3" id="KW-0489">Methyltransferase</keyword>
<dbReference type="InterPro" id="IPR035996">
    <property type="entry name" value="4pyrrol_Methylase_sf"/>
</dbReference>
<dbReference type="PIRSF" id="PIRSF036428">
    <property type="entry name" value="CobL"/>
    <property type="match status" value="1"/>
</dbReference>
<keyword evidence="2" id="KW-0169">Cobalamin biosynthesis</keyword>
<proteinExistence type="predicted"/>
<dbReference type="Pfam" id="PF00590">
    <property type="entry name" value="TP_methylase"/>
    <property type="match status" value="1"/>
</dbReference>
<dbReference type="InterPro" id="IPR012818">
    <property type="entry name" value="CbiE"/>
</dbReference>
<dbReference type="InterPro" id="IPR014777">
    <property type="entry name" value="4pyrrole_Mease_sub1"/>
</dbReference>
<keyword evidence="4" id="KW-0808">Transferase</keyword>
<dbReference type="EMBL" id="DVFK01000006">
    <property type="protein sequence ID" value="HIQ66929.1"/>
    <property type="molecule type" value="Genomic_DNA"/>
</dbReference>
<dbReference type="PANTHER" id="PTHR43182:SF1">
    <property type="entry name" value="COBALT-PRECORRIN-7 C(5)-METHYLTRANSFERASE"/>
    <property type="match status" value="1"/>
</dbReference>
<dbReference type="NCBIfam" id="TIGR02469">
    <property type="entry name" value="CbiT"/>
    <property type="match status" value="1"/>
</dbReference>
<name>A0A9D0Z0J1_9FIRM</name>
<accession>A0A9D0Z0J1</accession>
<reference evidence="7" key="1">
    <citation type="submission" date="2020-10" db="EMBL/GenBank/DDBJ databases">
        <authorList>
            <person name="Gilroy R."/>
        </authorList>
    </citation>
    <scope>NUCLEOTIDE SEQUENCE</scope>
    <source>
        <strain evidence="7">13361</strain>
    </source>
</reference>
<dbReference type="InterPro" id="IPR050714">
    <property type="entry name" value="Cobalamin_biosynth_MTase"/>
</dbReference>
<comment type="pathway">
    <text evidence="1">Cofactor biosynthesis; adenosylcobalamin biosynthesis.</text>
</comment>
<evidence type="ECO:0000256" key="4">
    <source>
        <dbReference type="ARBA" id="ARBA00022679"/>
    </source>
</evidence>
<evidence type="ECO:0000259" key="6">
    <source>
        <dbReference type="Pfam" id="PF00590"/>
    </source>
</evidence>
<reference evidence="7" key="2">
    <citation type="journal article" date="2021" name="PeerJ">
        <title>Extensive microbial diversity within the chicken gut microbiome revealed by metagenomics and culture.</title>
        <authorList>
            <person name="Gilroy R."/>
            <person name="Ravi A."/>
            <person name="Getino M."/>
            <person name="Pursley I."/>
            <person name="Horton D.L."/>
            <person name="Alikhan N.F."/>
            <person name="Baker D."/>
            <person name="Gharbi K."/>
            <person name="Hall N."/>
            <person name="Watson M."/>
            <person name="Adriaenssens E.M."/>
            <person name="Foster-Nyarko E."/>
            <person name="Jarju S."/>
            <person name="Secka A."/>
            <person name="Antonio M."/>
            <person name="Oren A."/>
            <person name="Chaudhuri R.R."/>
            <person name="La Ragione R."/>
            <person name="Hildebrand F."/>
            <person name="Pallen M.J."/>
        </authorList>
    </citation>
    <scope>NUCLEOTIDE SEQUENCE</scope>
    <source>
        <strain evidence="7">13361</strain>
    </source>
</reference>
<dbReference type="SUPFAM" id="SSF53790">
    <property type="entry name" value="Tetrapyrrole methylase"/>
    <property type="match status" value="1"/>
</dbReference>
<dbReference type="GO" id="GO:0008276">
    <property type="term" value="F:protein methyltransferase activity"/>
    <property type="evidence" value="ECO:0007669"/>
    <property type="project" value="InterPro"/>
</dbReference>
<comment type="caution">
    <text evidence="7">The sequence shown here is derived from an EMBL/GenBank/DDBJ whole genome shotgun (WGS) entry which is preliminary data.</text>
</comment>
<evidence type="ECO:0000313" key="8">
    <source>
        <dbReference type="Proteomes" id="UP000886796"/>
    </source>
</evidence>
<dbReference type="AlphaFoldDB" id="A0A9D0Z0J1"/>
<dbReference type="SUPFAM" id="SSF53335">
    <property type="entry name" value="S-adenosyl-L-methionine-dependent methyltransferases"/>
    <property type="match status" value="1"/>
</dbReference>
<sequence length="400" mass="42549">MEVILAALGGGTPNTLTAECLEALKSAGRIIGARRLLETLPEGVTSERIPAVKPQEILEAISGAESTCVVVYSGDTGFYSGTRSLLPLLQERGIPFRVLPGISSVQLLSARLLRPWQDWNLVSAHGTHCPVVAEVTKGKPTFFLTGGKDTGVQALCARLTQAGLGDLPITVGEQLSYPEEKITRGTARELAEMSFHPLAVMLAEPAPTQPRRCPGYPDSAFTRGEVPMTKQEVRASVLSKLAVRPGDILWDVGAGTGSVSVEMALAAPQGEVYAVECNPEGCALIAQNREKFAAWNLHIVEGRAPEALEALPDPDAVFLGGTKGAMEPILRCAVEKNPQVRICISAIALETLFQAIGALNTLGYRVEVSQIAVSRSKGVGKLHLLMANNPVFLITGEKDD</sequence>
<keyword evidence="5" id="KW-0949">S-adenosyl-L-methionine</keyword>
<dbReference type="Gene3D" id="3.40.1010.10">
    <property type="entry name" value="Cobalt-precorrin-4 Transmethylase, Domain 1"/>
    <property type="match status" value="1"/>
</dbReference>
<dbReference type="Gene3D" id="3.30.950.10">
    <property type="entry name" value="Methyltransferase, Cobalt-precorrin-4 Transmethylase, Domain 2"/>
    <property type="match status" value="1"/>
</dbReference>
<dbReference type="NCBIfam" id="TIGR02467">
    <property type="entry name" value="CbiE"/>
    <property type="match status" value="1"/>
</dbReference>